<organism evidence="5 6">
    <name type="scientific">Paenibacillus phytohabitans</name>
    <dbReference type="NCBI Taxonomy" id="2654978"/>
    <lineage>
        <taxon>Bacteria</taxon>
        <taxon>Bacillati</taxon>
        <taxon>Bacillota</taxon>
        <taxon>Bacilli</taxon>
        <taxon>Bacillales</taxon>
        <taxon>Paenibacillaceae</taxon>
        <taxon>Paenibacillus</taxon>
    </lineage>
</organism>
<dbReference type="InterPro" id="IPR024185">
    <property type="entry name" value="FTHF_cligase-like_sf"/>
</dbReference>
<comment type="similarity">
    <text evidence="1 4">Belongs to the 5-formyltetrahydrofolate cyclo-ligase family.</text>
</comment>
<comment type="caution">
    <text evidence="5">The sequence shown here is derived from an EMBL/GenBank/DDBJ whole genome shotgun (WGS) entry which is preliminary data.</text>
</comment>
<dbReference type="InterPro" id="IPR037171">
    <property type="entry name" value="NagB/RpiA_transferase-like"/>
</dbReference>
<dbReference type="PANTHER" id="PTHR23407:SF1">
    <property type="entry name" value="5-FORMYLTETRAHYDROFOLATE CYCLO-LIGASE"/>
    <property type="match status" value="1"/>
</dbReference>
<keyword evidence="2 4" id="KW-0547">Nucleotide-binding</keyword>
<dbReference type="GO" id="GO:0030272">
    <property type="term" value="F:5-formyltetrahydrofolate cyclo-ligase activity"/>
    <property type="evidence" value="ECO:0007669"/>
    <property type="project" value="UniProtKB-EC"/>
</dbReference>
<evidence type="ECO:0000256" key="3">
    <source>
        <dbReference type="ARBA" id="ARBA00022840"/>
    </source>
</evidence>
<name>A0ABX1YH16_9BACL</name>
<keyword evidence="4" id="KW-0460">Magnesium</keyword>
<dbReference type="Gene3D" id="3.40.50.10420">
    <property type="entry name" value="NagB/RpiA/CoA transferase-like"/>
    <property type="match status" value="1"/>
</dbReference>
<sequence>MLKRRRLPMQDSSMRLALRKRELRAGKAALRDGLSVEQRGRLSALVCSHALTWFSQEQGDSLLAYAPFRSELDCRPLLAEAWARGHEVLLPRVIRESGVLSIHPVRSWEELAPGAYGIPEPVTEIAGPGLYAGKSERSGLPDAVFVPGLAFDLRGGRLGYGQGYYDRLRAAWEAELPESAARPLWVGLAFSLQLVPEVPLEEHDALMDVLITENGIWDCRKERKTWS</sequence>
<dbReference type="PANTHER" id="PTHR23407">
    <property type="entry name" value="ATPASE INHIBITOR/5-FORMYLTETRAHYDROFOLATE CYCLO-LIGASE"/>
    <property type="match status" value="1"/>
</dbReference>
<dbReference type="Proteomes" id="UP000596857">
    <property type="component" value="Unassembled WGS sequence"/>
</dbReference>
<comment type="cofactor">
    <cofactor evidence="4">
        <name>Mg(2+)</name>
        <dbReference type="ChEBI" id="CHEBI:18420"/>
    </cofactor>
</comment>
<dbReference type="InterPro" id="IPR002698">
    <property type="entry name" value="FTHF_cligase"/>
</dbReference>
<dbReference type="EMBL" id="WHOB01000029">
    <property type="protein sequence ID" value="NOU79659.1"/>
    <property type="molecule type" value="Genomic_DNA"/>
</dbReference>
<dbReference type="EC" id="6.3.3.2" evidence="4"/>
<reference evidence="5 6" key="1">
    <citation type="submission" date="2019-10" db="EMBL/GenBank/DDBJ databases">
        <title>Description of Paenibacillus terricola sp. nov.</title>
        <authorList>
            <person name="Carlier A."/>
            <person name="Qi S."/>
        </authorList>
    </citation>
    <scope>NUCLEOTIDE SEQUENCE [LARGE SCALE GENOMIC DNA]</scope>
    <source>
        <strain evidence="5 6">LMG 31459</strain>
    </source>
</reference>
<evidence type="ECO:0000256" key="2">
    <source>
        <dbReference type="ARBA" id="ARBA00022741"/>
    </source>
</evidence>
<dbReference type="NCBIfam" id="TIGR02727">
    <property type="entry name" value="MTHFS_bact"/>
    <property type="match status" value="1"/>
</dbReference>
<keyword evidence="5" id="KW-0436">Ligase</keyword>
<proteinExistence type="inferred from homology"/>
<protein>
    <recommendedName>
        <fullName evidence="4">5-formyltetrahydrofolate cyclo-ligase</fullName>
        <ecNumber evidence="4">6.3.3.2</ecNumber>
    </recommendedName>
</protein>
<evidence type="ECO:0000313" key="5">
    <source>
        <dbReference type="EMBL" id="NOU79659.1"/>
    </source>
</evidence>
<dbReference type="SUPFAM" id="SSF100950">
    <property type="entry name" value="NagB/RpiA/CoA transferase-like"/>
    <property type="match status" value="1"/>
</dbReference>
<dbReference type="PIRSF" id="PIRSF006806">
    <property type="entry name" value="FTHF_cligase"/>
    <property type="match status" value="1"/>
</dbReference>
<keyword evidence="3 4" id="KW-0067">ATP-binding</keyword>
<keyword evidence="4" id="KW-0479">Metal-binding</keyword>
<dbReference type="Pfam" id="PF01812">
    <property type="entry name" value="5-FTHF_cyc-lig"/>
    <property type="match status" value="1"/>
</dbReference>
<accession>A0ABX1YH16</accession>
<gene>
    <name evidence="5" type="ORF">GC101_12315</name>
</gene>
<keyword evidence="6" id="KW-1185">Reference proteome</keyword>
<evidence type="ECO:0000256" key="4">
    <source>
        <dbReference type="RuleBase" id="RU361279"/>
    </source>
</evidence>
<comment type="catalytic activity">
    <reaction evidence="4">
        <text>(6S)-5-formyl-5,6,7,8-tetrahydrofolate + ATP = (6R)-5,10-methenyltetrahydrofolate + ADP + phosphate</text>
        <dbReference type="Rhea" id="RHEA:10488"/>
        <dbReference type="ChEBI" id="CHEBI:30616"/>
        <dbReference type="ChEBI" id="CHEBI:43474"/>
        <dbReference type="ChEBI" id="CHEBI:57455"/>
        <dbReference type="ChEBI" id="CHEBI:57457"/>
        <dbReference type="ChEBI" id="CHEBI:456216"/>
        <dbReference type="EC" id="6.3.3.2"/>
    </reaction>
</comment>
<evidence type="ECO:0000256" key="1">
    <source>
        <dbReference type="ARBA" id="ARBA00010638"/>
    </source>
</evidence>
<evidence type="ECO:0000313" key="6">
    <source>
        <dbReference type="Proteomes" id="UP000596857"/>
    </source>
</evidence>